<feature type="compositionally biased region" description="Pro residues" evidence="1">
    <location>
        <begin position="1"/>
        <end position="10"/>
    </location>
</feature>
<name>A0ABD2AR15_VESMC</name>
<accession>A0ABD2AR15</accession>
<sequence>MTSSPTPTPTPTTTTTTTTMTTTKRLGRCYLLRLHETVTIATTLRHGGKVTKRRELVFFVVSVVVVVSLPPPPLLPPPLSVLPIQPVTQQPLLMVELVTDRPTDFVLHYVNRVESIVYANGRANPGNPDTSARLRWSLRSDYSKIPQGTQHPQMESTGSSGNVHLIPQPLILL</sequence>
<gene>
    <name evidence="2" type="ORF">V1477_019645</name>
</gene>
<dbReference type="Proteomes" id="UP001607303">
    <property type="component" value="Unassembled WGS sequence"/>
</dbReference>
<keyword evidence="3" id="KW-1185">Reference proteome</keyword>
<proteinExistence type="predicted"/>
<evidence type="ECO:0000313" key="2">
    <source>
        <dbReference type="EMBL" id="KAL2723054.1"/>
    </source>
</evidence>
<feature type="compositionally biased region" description="Low complexity" evidence="1">
    <location>
        <begin position="11"/>
        <end position="22"/>
    </location>
</feature>
<evidence type="ECO:0000313" key="3">
    <source>
        <dbReference type="Proteomes" id="UP001607303"/>
    </source>
</evidence>
<feature type="region of interest" description="Disordered" evidence="1">
    <location>
        <begin position="1"/>
        <end position="22"/>
    </location>
</feature>
<organism evidence="2 3">
    <name type="scientific">Vespula maculifrons</name>
    <name type="common">Eastern yellow jacket</name>
    <name type="synonym">Wasp</name>
    <dbReference type="NCBI Taxonomy" id="7453"/>
    <lineage>
        <taxon>Eukaryota</taxon>
        <taxon>Metazoa</taxon>
        <taxon>Ecdysozoa</taxon>
        <taxon>Arthropoda</taxon>
        <taxon>Hexapoda</taxon>
        <taxon>Insecta</taxon>
        <taxon>Pterygota</taxon>
        <taxon>Neoptera</taxon>
        <taxon>Endopterygota</taxon>
        <taxon>Hymenoptera</taxon>
        <taxon>Apocrita</taxon>
        <taxon>Aculeata</taxon>
        <taxon>Vespoidea</taxon>
        <taxon>Vespidae</taxon>
        <taxon>Vespinae</taxon>
        <taxon>Vespula</taxon>
    </lineage>
</organism>
<dbReference type="AlphaFoldDB" id="A0ABD2AR15"/>
<evidence type="ECO:0000256" key="1">
    <source>
        <dbReference type="SAM" id="MobiDB-lite"/>
    </source>
</evidence>
<dbReference type="EMBL" id="JAYRBN010000115">
    <property type="protein sequence ID" value="KAL2723054.1"/>
    <property type="molecule type" value="Genomic_DNA"/>
</dbReference>
<comment type="caution">
    <text evidence="2">The sequence shown here is derived from an EMBL/GenBank/DDBJ whole genome shotgun (WGS) entry which is preliminary data.</text>
</comment>
<protein>
    <submittedName>
        <fullName evidence="2">Uncharacterized protein</fullName>
    </submittedName>
</protein>
<reference evidence="2 3" key="1">
    <citation type="journal article" date="2024" name="Ann. Entomol. Soc. Am.">
        <title>Genomic analyses of the southern and eastern yellowjacket wasps (Hymenoptera: Vespidae) reveal evolutionary signatures of social life.</title>
        <authorList>
            <person name="Catto M.A."/>
            <person name="Caine P.B."/>
            <person name="Orr S.E."/>
            <person name="Hunt B.G."/>
            <person name="Goodisman M.A.D."/>
        </authorList>
    </citation>
    <scope>NUCLEOTIDE SEQUENCE [LARGE SCALE GENOMIC DNA]</scope>
    <source>
        <strain evidence="2">232</strain>
        <tissue evidence="2">Head and thorax</tissue>
    </source>
</reference>